<reference evidence="2" key="1">
    <citation type="submission" date="2014-05" db="EMBL/GenBank/DDBJ databases">
        <authorList>
            <person name="Chronopoulou M."/>
        </authorList>
    </citation>
    <scope>NUCLEOTIDE SEQUENCE</scope>
    <source>
        <tissue evidence="2">Whole organism</tissue>
    </source>
</reference>
<name>A0A0K2V6I2_LEPSM</name>
<feature type="compositionally biased region" description="Basic and acidic residues" evidence="1">
    <location>
        <begin position="29"/>
        <end position="46"/>
    </location>
</feature>
<proteinExistence type="predicted"/>
<feature type="region of interest" description="Disordered" evidence="1">
    <location>
        <begin position="1"/>
        <end position="67"/>
    </location>
</feature>
<dbReference type="AlphaFoldDB" id="A0A0K2V6I2"/>
<evidence type="ECO:0000256" key="1">
    <source>
        <dbReference type="SAM" id="MobiDB-lite"/>
    </source>
</evidence>
<accession>A0A0K2V6I2</accession>
<feature type="compositionally biased region" description="Low complexity" evidence="1">
    <location>
        <begin position="1"/>
        <end position="25"/>
    </location>
</feature>
<protein>
    <submittedName>
        <fullName evidence="2">Uncharacterized protein</fullName>
    </submittedName>
</protein>
<dbReference type="EMBL" id="HACA01028728">
    <property type="protein sequence ID" value="CDW46089.1"/>
    <property type="molecule type" value="Transcribed_RNA"/>
</dbReference>
<evidence type="ECO:0000313" key="2">
    <source>
        <dbReference type="EMBL" id="CDW46089.1"/>
    </source>
</evidence>
<sequence>MSPSPSSSSSPFSMTNISSSSSSSSARGEGAREDPVESSRMVEGRAGELPATLEDGERHTPRLPSPP</sequence>
<organism evidence="2">
    <name type="scientific">Lepeophtheirus salmonis</name>
    <name type="common">Salmon louse</name>
    <name type="synonym">Caligus salmonis</name>
    <dbReference type="NCBI Taxonomy" id="72036"/>
    <lineage>
        <taxon>Eukaryota</taxon>
        <taxon>Metazoa</taxon>
        <taxon>Ecdysozoa</taxon>
        <taxon>Arthropoda</taxon>
        <taxon>Crustacea</taxon>
        <taxon>Multicrustacea</taxon>
        <taxon>Hexanauplia</taxon>
        <taxon>Copepoda</taxon>
        <taxon>Siphonostomatoida</taxon>
        <taxon>Caligidae</taxon>
        <taxon>Lepeophtheirus</taxon>
    </lineage>
</organism>